<accession>B8BUD1</accession>
<proteinExistence type="predicted"/>
<dbReference type="PaxDb" id="35128-Thaps21279"/>
<evidence type="ECO:0000313" key="2">
    <source>
        <dbReference type="EMBL" id="EED94738.1"/>
    </source>
</evidence>
<keyword evidence="3" id="KW-1185">Reference proteome</keyword>
<dbReference type="InParanoid" id="B8BUD1"/>
<dbReference type="RefSeq" id="XP_002287295.1">
    <property type="nucleotide sequence ID" value="XM_002287259.1"/>
</dbReference>
<evidence type="ECO:0000256" key="1">
    <source>
        <dbReference type="SAM" id="MobiDB-lite"/>
    </source>
</evidence>
<dbReference type="AlphaFoldDB" id="B8BUD1"/>
<dbReference type="eggNOG" id="ENOG502RWW0">
    <property type="taxonomic scope" value="Eukaryota"/>
</dbReference>
<reference evidence="2 3" key="1">
    <citation type="journal article" date="2004" name="Science">
        <title>The genome of the diatom Thalassiosira pseudonana: ecology, evolution, and metabolism.</title>
        <authorList>
            <person name="Armbrust E.V."/>
            <person name="Berges J.A."/>
            <person name="Bowler C."/>
            <person name="Green B.R."/>
            <person name="Martinez D."/>
            <person name="Putnam N.H."/>
            <person name="Zhou S."/>
            <person name="Allen A.E."/>
            <person name="Apt K.E."/>
            <person name="Bechner M."/>
            <person name="Brzezinski M.A."/>
            <person name="Chaal B.K."/>
            <person name="Chiovitti A."/>
            <person name="Davis A.K."/>
            <person name="Demarest M.S."/>
            <person name="Detter J.C."/>
            <person name="Glavina T."/>
            <person name="Goodstein D."/>
            <person name="Hadi M.Z."/>
            <person name="Hellsten U."/>
            <person name="Hildebrand M."/>
            <person name="Jenkins B.D."/>
            <person name="Jurka J."/>
            <person name="Kapitonov V.V."/>
            <person name="Kroger N."/>
            <person name="Lau W.W."/>
            <person name="Lane T.W."/>
            <person name="Larimer F.W."/>
            <person name="Lippmeier J.C."/>
            <person name="Lucas S."/>
            <person name="Medina M."/>
            <person name="Montsant A."/>
            <person name="Obornik M."/>
            <person name="Parker M.S."/>
            <person name="Palenik B."/>
            <person name="Pazour G.J."/>
            <person name="Richardson P.M."/>
            <person name="Rynearson T.A."/>
            <person name="Saito M.A."/>
            <person name="Schwartz D.C."/>
            <person name="Thamatrakoln K."/>
            <person name="Valentin K."/>
            <person name="Vardi A."/>
            <person name="Wilkerson F.P."/>
            <person name="Rokhsar D.S."/>
        </authorList>
    </citation>
    <scope>NUCLEOTIDE SEQUENCE [LARGE SCALE GENOMIC DNA]</scope>
    <source>
        <strain evidence="2 3">CCMP1335</strain>
    </source>
</reference>
<dbReference type="SUPFAM" id="SSF55961">
    <property type="entry name" value="Bet v1-like"/>
    <property type="match status" value="1"/>
</dbReference>
<feature type="compositionally biased region" description="Basic residues" evidence="1">
    <location>
        <begin position="134"/>
        <end position="143"/>
    </location>
</feature>
<evidence type="ECO:0008006" key="4">
    <source>
        <dbReference type="Google" id="ProtNLM"/>
    </source>
</evidence>
<feature type="region of interest" description="Disordered" evidence="1">
    <location>
        <begin position="134"/>
        <end position="153"/>
    </location>
</feature>
<dbReference type="EMBL" id="CM000639">
    <property type="protein sequence ID" value="EED94738.1"/>
    <property type="molecule type" value="Genomic_DNA"/>
</dbReference>
<dbReference type="GO" id="GO:0005868">
    <property type="term" value="C:cytoplasmic dynein complex"/>
    <property type="evidence" value="ECO:0000318"/>
    <property type="project" value="GO_Central"/>
</dbReference>
<name>B8BUD1_THAPS</name>
<feature type="region of interest" description="Disordered" evidence="1">
    <location>
        <begin position="98"/>
        <end position="126"/>
    </location>
</feature>
<dbReference type="GeneID" id="7450345"/>
<dbReference type="HOGENOM" id="CLU_397690_0_0_1"/>
<feature type="region of interest" description="Disordered" evidence="1">
    <location>
        <begin position="189"/>
        <end position="284"/>
    </location>
</feature>
<sequence length="693" mass="76316">MASAYMAGGMILPYDTTKKASRADPPDADELRCSSRHDRAARGMDPIEGGHNYDTCTLKTPELNSVCEINRRKKHKPTSERKVNNNAITAIVLHKDHHHFDPPEGARGSDPAECKASKPVSGSRAVHRALAVRRKSTGNRRRASGSIGTSEKSAKLIKNVRSKEKSMKNQSIVSILKKKDAPPPIAYFGGVQESFSSDEDIDDSTSSRSEEEEIGLNDERNTDDDVKSIKSTSSIKSGMRRGKYAAVNEAASSTQNMSDDDSISDVSDTGGYTSDNTEEESEQFDRTKAHFLRTADLGMTQDTIFAEQFLAPDELAYPHFHQPTPHPPPGVQFHVDENWICVDNGRGGYSPIAPQATDALVAMGYRTATDPMMFTPTNKTRKYMTERRMRFDDMPIPGPLFEGEGNGNDTDCLLWTGSFPHKYYGSELPVIRSQGIVNMSAESLVSLLMDSNRVAEYNKSSKGRYDEVILSDGANPDSCPFSGKRRKKLSGVVVAGSMIIDGCAFLDIEEPDDEQSDCEIEEYDYDDDNGSNRKGSFIIDTTRQCRTSPFVGVTKIVRSVNKLPLLHKTLQFTTLLHCRELTDEQGGNGYIIVGRAITPADDVGRDNKGVIRSEVLLNVHIIRRLGGKRQAGSGRCVMSSDSGRVAKKKDLANRCLLINVNHVKSPMIPRLLARKVGLSAARNFIADVRSSVH</sequence>
<dbReference type="OMA" id="ANHIHEI"/>
<evidence type="ECO:0000313" key="3">
    <source>
        <dbReference type="Proteomes" id="UP000001449"/>
    </source>
</evidence>
<dbReference type="GO" id="GO:0045505">
    <property type="term" value="F:dynein intermediate chain binding"/>
    <property type="evidence" value="ECO:0000318"/>
    <property type="project" value="GO_Central"/>
</dbReference>
<protein>
    <recommendedName>
        <fullName evidence="4">START domain-containing protein</fullName>
    </recommendedName>
</protein>
<reference evidence="2 3" key="2">
    <citation type="journal article" date="2008" name="Nature">
        <title>The Phaeodactylum genome reveals the evolutionary history of diatom genomes.</title>
        <authorList>
            <person name="Bowler C."/>
            <person name="Allen A.E."/>
            <person name="Badger J.H."/>
            <person name="Grimwood J."/>
            <person name="Jabbari K."/>
            <person name="Kuo A."/>
            <person name="Maheswari U."/>
            <person name="Martens C."/>
            <person name="Maumus F."/>
            <person name="Otillar R.P."/>
            <person name="Rayko E."/>
            <person name="Salamov A."/>
            <person name="Vandepoele K."/>
            <person name="Beszteri B."/>
            <person name="Gruber A."/>
            <person name="Heijde M."/>
            <person name="Katinka M."/>
            <person name="Mock T."/>
            <person name="Valentin K."/>
            <person name="Verret F."/>
            <person name="Berges J.A."/>
            <person name="Brownlee C."/>
            <person name="Cadoret J.P."/>
            <person name="Chiovitti A."/>
            <person name="Choi C.J."/>
            <person name="Coesel S."/>
            <person name="De Martino A."/>
            <person name="Detter J.C."/>
            <person name="Durkin C."/>
            <person name="Falciatore A."/>
            <person name="Fournet J."/>
            <person name="Haruta M."/>
            <person name="Huysman M.J."/>
            <person name="Jenkins B.D."/>
            <person name="Jiroutova K."/>
            <person name="Jorgensen R.E."/>
            <person name="Joubert Y."/>
            <person name="Kaplan A."/>
            <person name="Kroger N."/>
            <person name="Kroth P.G."/>
            <person name="La Roche J."/>
            <person name="Lindquist E."/>
            <person name="Lommer M."/>
            <person name="Martin-Jezequel V."/>
            <person name="Lopez P.J."/>
            <person name="Lucas S."/>
            <person name="Mangogna M."/>
            <person name="McGinnis K."/>
            <person name="Medlin L.K."/>
            <person name="Montsant A."/>
            <person name="Oudot-Le Secq M.P."/>
            <person name="Napoli C."/>
            <person name="Obornik M."/>
            <person name="Parker M.S."/>
            <person name="Petit J.L."/>
            <person name="Porcel B.M."/>
            <person name="Poulsen N."/>
            <person name="Robison M."/>
            <person name="Rychlewski L."/>
            <person name="Rynearson T.A."/>
            <person name="Schmutz J."/>
            <person name="Shapiro H."/>
            <person name="Siaut M."/>
            <person name="Stanley M."/>
            <person name="Sussman M.R."/>
            <person name="Taylor A.R."/>
            <person name="Vardi A."/>
            <person name="von Dassow P."/>
            <person name="Vyverman W."/>
            <person name="Willis A."/>
            <person name="Wyrwicz L.S."/>
            <person name="Rokhsar D.S."/>
            <person name="Weissenbach J."/>
            <person name="Armbrust E.V."/>
            <person name="Green B.R."/>
            <person name="Van de Peer Y."/>
            <person name="Grigoriev I.V."/>
        </authorList>
    </citation>
    <scope>NUCLEOTIDE SEQUENCE [LARGE SCALE GENOMIC DNA]</scope>
    <source>
        <strain evidence="2 3">CCMP1335</strain>
    </source>
</reference>
<dbReference type="KEGG" id="tps:THAPSDRAFT_21279"/>
<organism evidence="2 3">
    <name type="scientific">Thalassiosira pseudonana</name>
    <name type="common">Marine diatom</name>
    <name type="synonym">Cyclotella nana</name>
    <dbReference type="NCBI Taxonomy" id="35128"/>
    <lineage>
        <taxon>Eukaryota</taxon>
        <taxon>Sar</taxon>
        <taxon>Stramenopiles</taxon>
        <taxon>Ochrophyta</taxon>
        <taxon>Bacillariophyta</taxon>
        <taxon>Coscinodiscophyceae</taxon>
        <taxon>Thalassiosirophycidae</taxon>
        <taxon>Thalassiosirales</taxon>
        <taxon>Thalassiosiraceae</taxon>
        <taxon>Thalassiosira</taxon>
    </lineage>
</organism>
<gene>
    <name evidence="2" type="ORF">THAPSDRAFT_21279</name>
</gene>
<feature type="compositionally biased region" description="Basic and acidic residues" evidence="1">
    <location>
        <begin position="217"/>
        <end position="228"/>
    </location>
</feature>
<dbReference type="Proteomes" id="UP000001449">
    <property type="component" value="Chromosome 2"/>
</dbReference>